<dbReference type="CDD" id="cd04301">
    <property type="entry name" value="NAT_SF"/>
    <property type="match status" value="1"/>
</dbReference>
<name>A0A518EYQ2_9BACT</name>
<dbReference type="InterPro" id="IPR000182">
    <property type="entry name" value="GNAT_dom"/>
</dbReference>
<dbReference type="RefSeq" id="WP_145203223.1">
    <property type="nucleotide sequence ID" value="NZ_CP036434.1"/>
</dbReference>
<evidence type="ECO:0000259" key="3">
    <source>
        <dbReference type="PROSITE" id="PS51186"/>
    </source>
</evidence>
<dbReference type="GO" id="GO:0005737">
    <property type="term" value="C:cytoplasm"/>
    <property type="evidence" value="ECO:0007669"/>
    <property type="project" value="TreeGrafter"/>
</dbReference>
<dbReference type="InterPro" id="IPR045039">
    <property type="entry name" value="NSI-like"/>
</dbReference>
<dbReference type="SUPFAM" id="SSF55729">
    <property type="entry name" value="Acyl-CoA N-acyltransferases (Nat)"/>
    <property type="match status" value="1"/>
</dbReference>
<dbReference type="Pfam" id="PF00583">
    <property type="entry name" value="Acetyltransf_1"/>
    <property type="match status" value="1"/>
</dbReference>
<keyword evidence="1 4" id="KW-0808">Transferase</keyword>
<organism evidence="4 5">
    <name type="scientific">Saltatorellus ferox</name>
    <dbReference type="NCBI Taxonomy" id="2528018"/>
    <lineage>
        <taxon>Bacteria</taxon>
        <taxon>Pseudomonadati</taxon>
        <taxon>Planctomycetota</taxon>
        <taxon>Planctomycetia</taxon>
        <taxon>Planctomycetia incertae sedis</taxon>
        <taxon>Saltatorellus</taxon>
    </lineage>
</organism>
<dbReference type="EMBL" id="CP036434">
    <property type="protein sequence ID" value="QDV09217.1"/>
    <property type="molecule type" value="Genomic_DNA"/>
</dbReference>
<dbReference type="InterPro" id="IPR016181">
    <property type="entry name" value="Acyl_CoA_acyltransferase"/>
</dbReference>
<dbReference type="OrthoDB" id="9793138at2"/>
<evidence type="ECO:0000256" key="2">
    <source>
        <dbReference type="ARBA" id="ARBA00023315"/>
    </source>
</evidence>
<sequence length="181" mass="19771">MTESAPTIELKRATIAHVEPIMDLVNGLAAKGVMLPRSPASIVEKLRDFVVAYVDGEFAGCGALAVIWTDIAEVRSIAVDPKFQKLGLGRDIALRLIDDARDLGIARVMAFTYVLGFFEKLGFEVVPHESLPHKVFTDCLNCPKFHKCDEIAVVKVLKVSTEAPRLSNVALPTPGQPFRIS</sequence>
<dbReference type="Gene3D" id="3.40.630.30">
    <property type="match status" value="1"/>
</dbReference>
<evidence type="ECO:0000313" key="5">
    <source>
        <dbReference type="Proteomes" id="UP000320390"/>
    </source>
</evidence>
<dbReference type="GO" id="GO:0008080">
    <property type="term" value="F:N-acetyltransferase activity"/>
    <property type="evidence" value="ECO:0007669"/>
    <property type="project" value="InterPro"/>
</dbReference>
<dbReference type="PROSITE" id="PS51186">
    <property type="entry name" value="GNAT"/>
    <property type="match status" value="1"/>
</dbReference>
<keyword evidence="2 4" id="KW-0012">Acyltransferase</keyword>
<evidence type="ECO:0000256" key="1">
    <source>
        <dbReference type="ARBA" id="ARBA00022679"/>
    </source>
</evidence>
<protein>
    <submittedName>
        <fullName evidence="4">Amino-acid acetyltransferase</fullName>
        <ecNumber evidence="4">2.3.1.1</ecNumber>
    </submittedName>
</protein>
<reference evidence="4 5" key="1">
    <citation type="submission" date="2019-02" db="EMBL/GenBank/DDBJ databases">
        <title>Deep-cultivation of Planctomycetes and their phenomic and genomic characterization uncovers novel biology.</title>
        <authorList>
            <person name="Wiegand S."/>
            <person name="Jogler M."/>
            <person name="Boedeker C."/>
            <person name="Pinto D."/>
            <person name="Vollmers J."/>
            <person name="Rivas-Marin E."/>
            <person name="Kohn T."/>
            <person name="Peeters S.H."/>
            <person name="Heuer A."/>
            <person name="Rast P."/>
            <person name="Oberbeckmann S."/>
            <person name="Bunk B."/>
            <person name="Jeske O."/>
            <person name="Meyerdierks A."/>
            <person name="Storesund J.E."/>
            <person name="Kallscheuer N."/>
            <person name="Luecker S."/>
            <person name="Lage O.M."/>
            <person name="Pohl T."/>
            <person name="Merkel B.J."/>
            <person name="Hornburger P."/>
            <person name="Mueller R.-W."/>
            <person name="Bruemmer F."/>
            <person name="Labrenz M."/>
            <person name="Spormann A.M."/>
            <person name="Op den Camp H."/>
            <person name="Overmann J."/>
            <person name="Amann R."/>
            <person name="Jetten M.S.M."/>
            <person name="Mascher T."/>
            <person name="Medema M.H."/>
            <person name="Devos D.P."/>
            <person name="Kaster A.-K."/>
            <person name="Ovreas L."/>
            <person name="Rohde M."/>
            <person name="Galperin M.Y."/>
            <person name="Jogler C."/>
        </authorList>
    </citation>
    <scope>NUCLEOTIDE SEQUENCE [LARGE SCALE GENOMIC DNA]</scope>
    <source>
        <strain evidence="4 5">Poly30</strain>
    </source>
</reference>
<dbReference type="EC" id="2.3.1.1" evidence="4"/>
<accession>A0A518EYQ2</accession>
<dbReference type="Proteomes" id="UP000320390">
    <property type="component" value="Chromosome"/>
</dbReference>
<dbReference type="AlphaFoldDB" id="A0A518EYQ2"/>
<dbReference type="PANTHER" id="PTHR43626:SF4">
    <property type="entry name" value="GCN5-RELATED N-ACETYLTRANSFERASE 2, CHLOROPLASTIC"/>
    <property type="match status" value="1"/>
</dbReference>
<feature type="domain" description="N-acetyltransferase" evidence="3">
    <location>
        <begin position="8"/>
        <end position="149"/>
    </location>
</feature>
<keyword evidence="5" id="KW-1185">Reference proteome</keyword>
<dbReference type="PANTHER" id="PTHR43626">
    <property type="entry name" value="ACYL-COA N-ACYLTRANSFERASE"/>
    <property type="match status" value="1"/>
</dbReference>
<evidence type="ECO:0000313" key="4">
    <source>
        <dbReference type="EMBL" id="QDV09217.1"/>
    </source>
</evidence>
<proteinExistence type="predicted"/>
<dbReference type="NCBIfam" id="NF005840">
    <property type="entry name" value="PRK07757.1"/>
    <property type="match status" value="1"/>
</dbReference>
<gene>
    <name evidence="4" type="primary">argA</name>
    <name evidence="4" type="ORF">Poly30_47740</name>
</gene>